<protein>
    <submittedName>
        <fullName evidence="2">(apollo) hypothetical protein</fullName>
    </submittedName>
</protein>
<evidence type="ECO:0000256" key="1">
    <source>
        <dbReference type="SAM" id="MobiDB-lite"/>
    </source>
</evidence>
<sequence length="134" mass="15290">MGGVDLLDSMLGLYIIHLRSKKWYKYMVFHMVDMCVVNAWILWRRNNPEVYMCLFDFKQAVSEHLRKSGKTVIARKRGRPGNHGKDGTPDSRHGNPALSNPDAPTIPKKITKVPTRHQDVPLNSARTGKVDHMP</sequence>
<feature type="region of interest" description="Disordered" evidence="1">
    <location>
        <begin position="68"/>
        <end position="134"/>
    </location>
</feature>
<reference evidence="2" key="1">
    <citation type="submission" date="2021-04" db="EMBL/GenBank/DDBJ databases">
        <authorList>
            <person name="Tunstrom K."/>
        </authorList>
    </citation>
    <scope>NUCLEOTIDE SEQUENCE</scope>
</reference>
<evidence type="ECO:0000313" key="3">
    <source>
        <dbReference type="Proteomes" id="UP000691718"/>
    </source>
</evidence>
<name>A0A8S3W8L3_PARAO</name>
<proteinExistence type="predicted"/>
<dbReference type="PANTHER" id="PTHR47272:SF1">
    <property type="entry name" value="PIGGYBAC TRANSPOSABLE ELEMENT-DERIVED PROTEIN 3-LIKE"/>
    <property type="match status" value="1"/>
</dbReference>
<dbReference type="AlphaFoldDB" id="A0A8S3W8L3"/>
<feature type="compositionally biased region" description="Basic residues" evidence="1">
    <location>
        <begin position="68"/>
        <end position="82"/>
    </location>
</feature>
<dbReference type="OrthoDB" id="6923572at2759"/>
<dbReference type="PANTHER" id="PTHR47272">
    <property type="entry name" value="DDE_TNP_1_7 DOMAIN-CONTAINING PROTEIN"/>
    <property type="match status" value="1"/>
</dbReference>
<accession>A0A8S3W8L3</accession>
<dbReference type="Proteomes" id="UP000691718">
    <property type="component" value="Unassembled WGS sequence"/>
</dbReference>
<evidence type="ECO:0000313" key="2">
    <source>
        <dbReference type="EMBL" id="CAG4946693.1"/>
    </source>
</evidence>
<gene>
    <name evidence="2" type="ORF">PAPOLLO_LOCUS3426</name>
</gene>
<feature type="compositionally biased region" description="Basic and acidic residues" evidence="1">
    <location>
        <begin position="83"/>
        <end position="93"/>
    </location>
</feature>
<dbReference type="EMBL" id="CAJQZP010000212">
    <property type="protein sequence ID" value="CAG4946693.1"/>
    <property type="molecule type" value="Genomic_DNA"/>
</dbReference>
<keyword evidence="3" id="KW-1185">Reference proteome</keyword>
<organism evidence="2 3">
    <name type="scientific">Parnassius apollo</name>
    <name type="common">Apollo butterfly</name>
    <name type="synonym">Papilio apollo</name>
    <dbReference type="NCBI Taxonomy" id="110799"/>
    <lineage>
        <taxon>Eukaryota</taxon>
        <taxon>Metazoa</taxon>
        <taxon>Ecdysozoa</taxon>
        <taxon>Arthropoda</taxon>
        <taxon>Hexapoda</taxon>
        <taxon>Insecta</taxon>
        <taxon>Pterygota</taxon>
        <taxon>Neoptera</taxon>
        <taxon>Endopterygota</taxon>
        <taxon>Lepidoptera</taxon>
        <taxon>Glossata</taxon>
        <taxon>Ditrysia</taxon>
        <taxon>Papilionoidea</taxon>
        <taxon>Papilionidae</taxon>
        <taxon>Parnassiinae</taxon>
        <taxon>Parnassini</taxon>
        <taxon>Parnassius</taxon>
        <taxon>Parnassius</taxon>
    </lineage>
</organism>
<comment type="caution">
    <text evidence="2">The sequence shown here is derived from an EMBL/GenBank/DDBJ whole genome shotgun (WGS) entry which is preliminary data.</text>
</comment>